<dbReference type="GeneID" id="100908820"/>
<gene>
    <name evidence="3" type="primary">LOC100908820</name>
</gene>
<reference evidence="3" key="1">
    <citation type="submission" date="2025-08" db="UniProtKB">
        <authorList>
            <consortium name="RefSeq"/>
        </authorList>
    </citation>
    <scope>IDENTIFICATION</scope>
</reference>
<dbReference type="RefSeq" id="XP_018497449.1">
    <property type="nucleotide sequence ID" value="XM_018641933.1"/>
</dbReference>
<accession>A0AAJ7L7M4</accession>
<keyword evidence="2" id="KW-1185">Reference proteome</keyword>
<sequence>MISAVFFFASLGLIAGSSYPVTYPENTTTKRPTRPWETRPWEYSTKAWNRGFSTRNRSYPTHLPTRQWDPYTNQGGHEQGQIVRFPNGQIVQYGRNTGVYGPHMTTPVIHYQQGTVPTQSWKNLPECKVEQSERCYRECEERKIHSFTCRPQFGVAFTCLCSVSIYIPNVAV</sequence>
<evidence type="ECO:0000313" key="2">
    <source>
        <dbReference type="Proteomes" id="UP000694867"/>
    </source>
</evidence>
<feature type="signal peptide" evidence="1">
    <location>
        <begin position="1"/>
        <end position="16"/>
    </location>
</feature>
<protein>
    <submittedName>
        <fullName evidence="3">Uncharacterized protein LOC100908820</fullName>
    </submittedName>
</protein>
<evidence type="ECO:0000256" key="1">
    <source>
        <dbReference type="SAM" id="SignalP"/>
    </source>
</evidence>
<dbReference type="Proteomes" id="UP000694867">
    <property type="component" value="Unplaced"/>
</dbReference>
<feature type="chain" id="PRO_5042594492" evidence="1">
    <location>
        <begin position="17"/>
        <end position="172"/>
    </location>
</feature>
<dbReference type="AlphaFoldDB" id="A0AAJ7L7M4"/>
<evidence type="ECO:0000313" key="3">
    <source>
        <dbReference type="RefSeq" id="XP_018497449.1"/>
    </source>
</evidence>
<proteinExistence type="predicted"/>
<organism evidence="2 3">
    <name type="scientific">Galendromus occidentalis</name>
    <name type="common">western predatory mite</name>
    <dbReference type="NCBI Taxonomy" id="34638"/>
    <lineage>
        <taxon>Eukaryota</taxon>
        <taxon>Metazoa</taxon>
        <taxon>Ecdysozoa</taxon>
        <taxon>Arthropoda</taxon>
        <taxon>Chelicerata</taxon>
        <taxon>Arachnida</taxon>
        <taxon>Acari</taxon>
        <taxon>Parasitiformes</taxon>
        <taxon>Mesostigmata</taxon>
        <taxon>Gamasina</taxon>
        <taxon>Phytoseioidea</taxon>
        <taxon>Phytoseiidae</taxon>
        <taxon>Typhlodrominae</taxon>
        <taxon>Galendromus</taxon>
    </lineage>
</organism>
<dbReference type="KEGG" id="goe:100908820"/>
<keyword evidence="1" id="KW-0732">Signal</keyword>
<name>A0AAJ7L7M4_9ACAR</name>